<reference evidence="1 2" key="2">
    <citation type="journal article" date="2009" name="PLoS ONE">
        <title>The photosynthetic apparatus and its regulation in the aerobic gammaproteobacterium Congregibacter litoralis gen. nov., sp. nov.</title>
        <authorList>
            <person name="Spring S."/>
            <person name="Lunsdorf H."/>
            <person name="Fuchs B.M."/>
            <person name="Tindall B.J."/>
        </authorList>
    </citation>
    <scope>NUCLEOTIDE SEQUENCE [LARGE SCALE GENOMIC DNA]</scope>
    <source>
        <strain evidence="1">KT71</strain>
    </source>
</reference>
<reference evidence="1 2" key="1">
    <citation type="journal article" date="2007" name="Proc. Natl. Acad. Sci. U.S.A.">
        <title>Characterization of a marine gammaproteobacterium capable of aerobic anoxygenic photosynthesis.</title>
        <authorList>
            <person name="Fuchs B.M."/>
            <person name="Spring S."/>
            <person name="Teeling H."/>
            <person name="Quast C."/>
            <person name="Wulf J."/>
            <person name="Schattenhofer M."/>
            <person name="Yan S."/>
            <person name="Ferriera S."/>
            <person name="Johnson J."/>
            <person name="Glockner F.O."/>
            <person name="Amann R."/>
        </authorList>
    </citation>
    <scope>NUCLEOTIDE SEQUENCE [LARGE SCALE GENOMIC DNA]</scope>
    <source>
        <strain evidence="1">KT71</strain>
    </source>
</reference>
<protein>
    <recommendedName>
        <fullName evidence="3">Tetratricopeptide repeat protein</fullName>
    </recommendedName>
</protein>
<dbReference type="AlphaFoldDB" id="A4A4R4"/>
<gene>
    <name evidence="1" type="ORF">KT71_09167</name>
</gene>
<evidence type="ECO:0000313" key="1">
    <source>
        <dbReference type="EMBL" id="EAQ98785.1"/>
    </source>
</evidence>
<accession>A4A4R4</accession>
<proteinExistence type="predicted"/>
<dbReference type="RefSeq" id="WP_008294261.1">
    <property type="nucleotide sequence ID" value="NZ_CM002299.1"/>
</dbReference>
<comment type="caution">
    <text evidence="1">The sequence shown here is derived from an EMBL/GenBank/DDBJ whole genome shotgun (WGS) entry which is preliminary data.</text>
</comment>
<sequence>MDCNEAINALLDVQTEEEFAGWQADMTSVLSQSASAEHLHVAALLEDDPVKSVALINRALAITPTDPMMLWSAVQICSKVDGDIGCNTDAWESQLLAADSQNSEVWARAAVSRHASGDTVGALQALEQAASVSQSTVYWPEYIAAIERGLAAGTNQSFLQRASYAFGIAPLPAYGPVVSLCREQSAADKSWGYACLAYGELLERQGKNDLSLAIARRLQQIMLAALGEVERAAAMEAGIQRERELMKSRPYSPVHELVMLSTPELFAEYLAALRSVGEAGARAQMGVAADKILERRPELRCVVDNE</sequence>
<dbReference type="InterPro" id="IPR011990">
    <property type="entry name" value="TPR-like_helical_dom_sf"/>
</dbReference>
<keyword evidence="2" id="KW-1185">Reference proteome</keyword>
<name>A4A4R4_9GAMM</name>
<dbReference type="HOGENOM" id="CLU_908232_0_0_6"/>
<organism evidence="1 2">
    <name type="scientific">Congregibacter litoralis KT71</name>
    <dbReference type="NCBI Taxonomy" id="314285"/>
    <lineage>
        <taxon>Bacteria</taxon>
        <taxon>Pseudomonadati</taxon>
        <taxon>Pseudomonadota</taxon>
        <taxon>Gammaproteobacteria</taxon>
        <taxon>Cellvibrionales</taxon>
        <taxon>Halieaceae</taxon>
        <taxon>Congregibacter</taxon>
    </lineage>
</organism>
<dbReference type="Proteomes" id="UP000019205">
    <property type="component" value="Chromosome"/>
</dbReference>
<evidence type="ECO:0008006" key="3">
    <source>
        <dbReference type="Google" id="ProtNLM"/>
    </source>
</evidence>
<evidence type="ECO:0000313" key="2">
    <source>
        <dbReference type="Proteomes" id="UP000019205"/>
    </source>
</evidence>
<dbReference type="EMBL" id="AAOA02000003">
    <property type="protein sequence ID" value="EAQ98785.1"/>
    <property type="molecule type" value="Genomic_DNA"/>
</dbReference>
<dbReference type="OrthoDB" id="9838884at2"/>
<dbReference type="SUPFAM" id="SSF48452">
    <property type="entry name" value="TPR-like"/>
    <property type="match status" value="1"/>
</dbReference>